<reference evidence="4 5" key="1">
    <citation type="submission" date="2016-10" db="EMBL/GenBank/DDBJ databases">
        <authorList>
            <person name="de Groot N.N."/>
        </authorList>
    </citation>
    <scope>NUCLEOTIDE SEQUENCE [LARGE SCALE GENOMIC DNA]</scope>
    <source>
        <strain evidence="4 5">DSM 9179</strain>
    </source>
</reference>
<dbReference type="EMBL" id="FOJI01000008">
    <property type="protein sequence ID" value="SEW26767.1"/>
    <property type="molecule type" value="Genomic_DNA"/>
</dbReference>
<dbReference type="RefSeq" id="WP_092453982.1">
    <property type="nucleotide sequence ID" value="NZ_FOJI01000008.1"/>
</dbReference>
<accession>A0A1I0QI55</accession>
<dbReference type="GO" id="GO:0003677">
    <property type="term" value="F:DNA binding"/>
    <property type="evidence" value="ECO:0007669"/>
    <property type="project" value="UniProtKB-UniRule"/>
</dbReference>
<keyword evidence="1 2" id="KW-0238">DNA-binding</keyword>
<dbReference type="PANTHER" id="PTHR43479">
    <property type="entry name" value="ACREF/ENVCD OPERON REPRESSOR-RELATED"/>
    <property type="match status" value="1"/>
</dbReference>
<evidence type="ECO:0000313" key="5">
    <source>
        <dbReference type="Proteomes" id="UP000199701"/>
    </source>
</evidence>
<sequence length="177" mass="21153">MSKNRNSENLIVRESIFSALMQLMEKEKFDNITITEITTRAGVSRMAYYRNYEDKKEIILSYMDELFKTYWENICKKPQNDFQSACLYFNYFRENKNLLFHILDSGLTQFILEKHNLYLQTIFKDLYSHITLESKKEKYVIDFLSGGLFKTLISWAENGMEESNEYMAKIVCELMEL</sequence>
<organism evidence="4 5">
    <name type="scientific">[Clostridium] fimetarium</name>
    <dbReference type="NCBI Taxonomy" id="99656"/>
    <lineage>
        <taxon>Bacteria</taxon>
        <taxon>Bacillati</taxon>
        <taxon>Bacillota</taxon>
        <taxon>Clostridia</taxon>
        <taxon>Lachnospirales</taxon>
        <taxon>Lachnospiraceae</taxon>
    </lineage>
</organism>
<proteinExistence type="predicted"/>
<dbReference type="SUPFAM" id="SSF46689">
    <property type="entry name" value="Homeodomain-like"/>
    <property type="match status" value="1"/>
</dbReference>
<keyword evidence="5" id="KW-1185">Reference proteome</keyword>
<evidence type="ECO:0000256" key="2">
    <source>
        <dbReference type="PROSITE-ProRule" id="PRU00335"/>
    </source>
</evidence>
<dbReference type="InterPro" id="IPR039532">
    <property type="entry name" value="TetR_C_Firmicutes"/>
</dbReference>
<protein>
    <submittedName>
        <fullName evidence="4">Regulatory protein, tetR family</fullName>
    </submittedName>
</protein>
<feature type="DNA-binding region" description="H-T-H motif" evidence="2">
    <location>
        <begin position="33"/>
        <end position="52"/>
    </location>
</feature>
<dbReference type="Pfam" id="PF14278">
    <property type="entry name" value="TetR_C_8"/>
    <property type="match status" value="1"/>
</dbReference>
<name>A0A1I0QI55_9FIRM</name>
<feature type="domain" description="HTH tetR-type" evidence="3">
    <location>
        <begin position="10"/>
        <end position="70"/>
    </location>
</feature>
<dbReference type="Gene3D" id="1.10.357.10">
    <property type="entry name" value="Tetracycline Repressor, domain 2"/>
    <property type="match status" value="1"/>
</dbReference>
<dbReference type="InterPro" id="IPR009057">
    <property type="entry name" value="Homeodomain-like_sf"/>
</dbReference>
<dbReference type="OrthoDB" id="9810250at2"/>
<evidence type="ECO:0000256" key="1">
    <source>
        <dbReference type="ARBA" id="ARBA00023125"/>
    </source>
</evidence>
<evidence type="ECO:0000259" key="3">
    <source>
        <dbReference type="PROSITE" id="PS50977"/>
    </source>
</evidence>
<dbReference type="Proteomes" id="UP000199701">
    <property type="component" value="Unassembled WGS sequence"/>
</dbReference>
<dbReference type="InterPro" id="IPR050624">
    <property type="entry name" value="HTH-type_Tx_Regulator"/>
</dbReference>
<dbReference type="PROSITE" id="PS50977">
    <property type="entry name" value="HTH_TETR_2"/>
    <property type="match status" value="1"/>
</dbReference>
<dbReference type="InterPro" id="IPR001647">
    <property type="entry name" value="HTH_TetR"/>
</dbReference>
<dbReference type="PANTHER" id="PTHR43479:SF11">
    <property type="entry name" value="ACREF_ENVCD OPERON REPRESSOR-RELATED"/>
    <property type="match status" value="1"/>
</dbReference>
<evidence type="ECO:0000313" key="4">
    <source>
        <dbReference type="EMBL" id="SEW26767.1"/>
    </source>
</evidence>
<dbReference type="AlphaFoldDB" id="A0A1I0QI55"/>
<gene>
    <name evidence="4" type="ORF">SAMN05421659_10845</name>
</gene>